<protein>
    <submittedName>
        <fullName evidence="3">Sugar ABC transporter substrate-binding protein</fullName>
    </submittedName>
</protein>
<feature type="signal peptide" evidence="2">
    <location>
        <begin position="1"/>
        <end position="24"/>
    </location>
</feature>
<proteinExistence type="inferred from homology"/>
<gene>
    <name evidence="3" type="ordered locus">Spico_0714</name>
</gene>
<comment type="similarity">
    <text evidence="1">Belongs to the bacterial solute-binding protein 1 family.</text>
</comment>
<dbReference type="PANTHER" id="PTHR43649:SF31">
    <property type="entry name" value="SN-GLYCEROL-3-PHOSPHATE-BINDING PERIPLASMIC PROTEIN UGPB"/>
    <property type="match status" value="1"/>
</dbReference>
<dbReference type="STRING" id="760011.Spico_0714"/>
<name>F4GLH0_PARC1</name>
<dbReference type="InterPro" id="IPR050490">
    <property type="entry name" value="Bact_solute-bd_prot1"/>
</dbReference>
<dbReference type="OrthoDB" id="2492023at2"/>
<evidence type="ECO:0000256" key="2">
    <source>
        <dbReference type="SAM" id="SignalP"/>
    </source>
</evidence>
<reference evidence="4" key="1">
    <citation type="submission" date="2011-04" db="EMBL/GenBank/DDBJ databases">
        <title>The complete genome of Spirochaeta coccoides DSM 17374.</title>
        <authorList>
            <person name="Lucas S."/>
            <person name="Copeland A."/>
            <person name="Lapidus A."/>
            <person name="Bruce D."/>
            <person name="Goodwin L."/>
            <person name="Pitluck S."/>
            <person name="Peters L."/>
            <person name="Kyrpides N."/>
            <person name="Mavromatis K."/>
            <person name="Pagani I."/>
            <person name="Ivanova N."/>
            <person name="Ovchinnikova G."/>
            <person name="Lu M."/>
            <person name="Detter J.C."/>
            <person name="Tapia R."/>
            <person name="Han C."/>
            <person name="Land M."/>
            <person name="Hauser L."/>
            <person name="Markowitz V."/>
            <person name="Cheng J.-F."/>
            <person name="Hugenholtz P."/>
            <person name="Woyke T."/>
            <person name="Wu D."/>
            <person name="Spring S."/>
            <person name="Schroeder M."/>
            <person name="Brambilla E."/>
            <person name="Klenk H.-P."/>
            <person name="Eisen J.A."/>
        </authorList>
    </citation>
    <scope>NUCLEOTIDE SEQUENCE [LARGE SCALE GENOMIC DNA]</scope>
    <source>
        <strain evidence="4">ATCC BAA-1237 / DSM 17374 / SPN1</strain>
    </source>
</reference>
<organism evidence="3 4">
    <name type="scientific">Parasphaerochaeta coccoides (strain ATCC BAA-1237 / DSM 17374 / SPN1)</name>
    <name type="common">Sphaerochaeta coccoides</name>
    <dbReference type="NCBI Taxonomy" id="760011"/>
    <lineage>
        <taxon>Bacteria</taxon>
        <taxon>Pseudomonadati</taxon>
        <taxon>Spirochaetota</taxon>
        <taxon>Spirochaetia</taxon>
        <taxon>Spirochaetales</taxon>
        <taxon>Sphaerochaetaceae</taxon>
        <taxon>Parasphaerochaeta</taxon>
    </lineage>
</organism>
<accession>F4GLH0</accession>
<dbReference type="KEGG" id="scc:Spico_0714"/>
<dbReference type="HOGENOM" id="CLU_021021_3_0_12"/>
<dbReference type="Gene3D" id="3.40.190.10">
    <property type="entry name" value="Periplasmic binding protein-like II"/>
    <property type="match status" value="2"/>
</dbReference>
<evidence type="ECO:0000313" key="3">
    <source>
        <dbReference type="EMBL" id="AEC01940.1"/>
    </source>
</evidence>
<sequence length="547" mass="61141">MKKRVAMILVVAMVAMFLPFAVFAAGSREAAPVAAAPATELDANGRFTTPRTITVEIYDRGNVGGSKPEDNFYTDFIKKGMKETYNVDVVFRPVPRWTEVDVLNNLLAAGDAPDVGVTYSYPTIQTYANMGGVVDLAPYLEKHKDLLPDLWALLGDKNIYYNKGPEDGRLWAIEATRKPNNRVLTFVREDWLKKLNLAEPTNLQEFEAMLRAFKANASLLLGADAGKLIPFSLSVDVGWRIDNIANSVIPNAITDKDAYIYGYDDRRMMFPNYKEAVRLVNKWYNEGLVWKDFALYPEGDKTEDNLMRAGYVGAFIHNWDYPYRDGENGIHGGMKNIVGPDAAYIAVDVFKNDAGLYRKYLPDTIDRKVFLPSTNDEVLASLLYLNWMSKLENRRFLQIGEAGVTHVVEPNGAIKTIAVAGDKIMNSPNNIDYTIVLNGLDLGDETLNARSIALGYGGVDARYIEKASAIQYTDTRVFEHYNVGEIKAEEGMATVLKEKRNNLLSQAVVAPTAQFDRIWDTGYADFLRSGGQAIIDERAAKFAKFYP</sequence>
<feature type="chain" id="PRO_5003313873" evidence="2">
    <location>
        <begin position="25"/>
        <end position="547"/>
    </location>
</feature>
<evidence type="ECO:0000313" key="4">
    <source>
        <dbReference type="Proteomes" id="UP000007939"/>
    </source>
</evidence>
<dbReference type="EMBL" id="CP002659">
    <property type="protein sequence ID" value="AEC01940.1"/>
    <property type="molecule type" value="Genomic_DNA"/>
</dbReference>
<dbReference type="Proteomes" id="UP000007939">
    <property type="component" value="Chromosome"/>
</dbReference>
<dbReference type="SUPFAM" id="SSF53850">
    <property type="entry name" value="Periplasmic binding protein-like II"/>
    <property type="match status" value="1"/>
</dbReference>
<dbReference type="RefSeq" id="WP_013739336.1">
    <property type="nucleotide sequence ID" value="NC_015436.1"/>
</dbReference>
<dbReference type="AlphaFoldDB" id="F4GLH0"/>
<reference evidence="3 4" key="2">
    <citation type="journal article" date="2012" name="Stand. Genomic Sci.">
        <title>Complete genome sequence of the termite hindgut bacterium Spirochaeta coccoides type strain (SPN1(T)), reclassification in the genus Sphaerochaeta as Sphaerochaeta coccoides comb. nov. and emendations of the family Spirochaetaceae and the genus Sphaerochaeta.</title>
        <authorList>
            <person name="Abt B."/>
            <person name="Han C."/>
            <person name="Scheuner C."/>
            <person name="Lu M."/>
            <person name="Lapidus A."/>
            <person name="Nolan M."/>
            <person name="Lucas S."/>
            <person name="Hammon N."/>
            <person name="Deshpande S."/>
            <person name="Cheng J.F."/>
            <person name="Tapia R."/>
            <person name="Goodwin L.A."/>
            <person name="Pitluck S."/>
            <person name="Liolios K."/>
            <person name="Pagani I."/>
            <person name="Ivanova N."/>
            <person name="Mavromatis K."/>
            <person name="Mikhailova N."/>
            <person name="Huntemann M."/>
            <person name="Pati A."/>
            <person name="Chen A."/>
            <person name="Palaniappan K."/>
            <person name="Land M."/>
            <person name="Hauser L."/>
            <person name="Brambilla E.M."/>
            <person name="Rohde M."/>
            <person name="Spring S."/>
            <person name="Gronow S."/>
            <person name="Goker M."/>
            <person name="Woyke T."/>
            <person name="Bristow J."/>
            <person name="Eisen J.A."/>
            <person name="Markowitz V."/>
            <person name="Hugenholtz P."/>
            <person name="Kyrpides N.C."/>
            <person name="Klenk H.P."/>
            <person name="Detter J.C."/>
        </authorList>
    </citation>
    <scope>NUCLEOTIDE SEQUENCE [LARGE SCALE GENOMIC DNA]</scope>
    <source>
        <strain evidence="4">ATCC BAA-1237 / DSM 17374 / SPN1</strain>
    </source>
</reference>
<dbReference type="PANTHER" id="PTHR43649">
    <property type="entry name" value="ARABINOSE-BINDING PROTEIN-RELATED"/>
    <property type="match status" value="1"/>
</dbReference>
<dbReference type="eggNOG" id="COG1653">
    <property type="taxonomic scope" value="Bacteria"/>
</dbReference>
<keyword evidence="4" id="KW-1185">Reference proteome</keyword>
<evidence type="ECO:0000256" key="1">
    <source>
        <dbReference type="ARBA" id="ARBA00008520"/>
    </source>
</evidence>
<keyword evidence="2" id="KW-0732">Signal</keyword>